<accession>A0A5B7WRQ2</accession>
<gene>
    <name evidence="2" type="ORF">GcLGCM259_0156</name>
</gene>
<keyword evidence="2" id="KW-0808">Transferase</keyword>
<dbReference type="AlphaFoldDB" id="A0A5B7WRQ2"/>
<dbReference type="GO" id="GO:0016747">
    <property type="term" value="F:acyltransferase activity, transferring groups other than amino-acyl groups"/>
    <property type="evidence" value="ECO:0007669"/>
    <property type="project" value="InterPro"/>
</dbReference>
<dbReference type="Pfam" id="PF13508">
    <property type="entry name" value="Acetyltransf_7"/>
    <property type="match status" value="1"/>
</dbReference>
<feature type="domain" description="N-acetyltransferase" evidence="1">
    <location>
        <begin position="31"/>
        <end position="195"/>
    </location>
</feature>
<keyword evidence="3" id="KW-1185">Reference proteome</keyword>
<proteinExistence type="predicted"/>
<reference evidence="2 3" key="1">
    <citation type="submission" date="2018-12" db="EMBL/GenBank/DDBJ databases">
        <title>Complete Genome Sequence of Glutamicibacter creatinolyticus strain LGCM259,isolated from an abscess of a 12-year-old mare in Italy.</title>
        <authorList>
            <person name="Santos R.G."/>
            <person name="Silva A.L."/>
            <person name="Seyffert N."/>
            <person name="Castro T.L.P."/>
            <person name="Attili A.R."/>
            <person name="Rifici C."/>
            <person name="Mazzullo G."/>
            <person name="Brenig B."/>
            <person name="Venanzi F."/>
            <person name="Azevedo V."/>
        </authorList>
    </citation>
    <scope>NUCLEOTIDE SEQUENCE [LARGE SCALE GENOMIC DNA]</scope>
    <source>
        <strain evidence="2 3">LGCM 259</strain>
    </source>
</reference>
<organism evidence="2 3">
    <name type="scientific">Glutamicibacter creatinolyticus</name>
    <dbReference type="NCBI Taxonomy" id="162496"/>
    <lineage>
        <taxon>Bacteria</taxon>
        <taxon>Bacillati</taxon>
        <taxon>Actinomycetota</taxon>
        <taxon>Actinomycetes</taxon>
        <taxon>Micrococcales</taxon>
        <taxon>Micrococcaceae</taxon>
        <taxon>Glutamicibacter</taxon>
    </lineage>
</organism>
<dbReference type="InterPro" id="IPR000182">
    <property type="entry name" value="GNAT_dom"/>
</dbReference>
<protein>
    <submittedName>
        <fullName evidence="2">Acetyltransferase (GNAT) family protein</fullName>
    </submittedName>
</protein>
<dbReference type="KEGG" id="gcr:GcLGCM259_0156"/>
<dbReference type="InterPro" id="IPR016181">
    <property type="entry name" value="Acyl_CoA_acyltransferase"/>
</dbReference>
<sequence length="195" mass="22210">MRWLKFSVRVVSWPLSHGLSYAVVVQLRNDYRIRLARTEDIRPALLMKLQAWREAYGHLRPESFFTEQEDQLEAQVQWWERGIEAGAQFYVAELADGTIIGLAGGTPVIDEDKDTGVEIELGMLYVLSPLYGTGVGEHLLETVLCRRDALVWVLEQNARARAFYAKHGFEADGTGEDLAGCWEGLREIRMVRKRG</sequence>
<dbReference type="EMBL" id="CP034412">
    <property type="protein sequence ID" value="QCY45944.1"/>
    <property type="molecule type" value="Genomic_DNA"/>
</dbReference>
<name>A0A5B7WRQ2_9MICC</name>
<evidence type="ECO:0000313" key="2">
    <source>
        <dbReference type="EMBL" id="QCY45944.1"/>
    </source>
</evidence>
<dbReference type="Gene3D" id="3.40.630.30">
    <property type="match status" value="1"/>
</dbReference>
<dbReference type="Proteomes" id="UP000307000">
    <property type="component" value="Chromosome"/>
</dbReference>
<dbReference type="SUPFAM" id="SSF55729">
    <property type="entry name" value="Acyl-CoA N-acyltransferases (Nat)"/>
    <property type="match status" value="1"/>
</dbReference>
<evidence type="ECO:0000313" key="3">
    <source>
        <dbReference type="Proteomes" id="UP000307000"/>
    </source>
</evidence>
<dbReference type="PROSITE" id="PS51186">
    <property type="entry name" value="GNAT"/>
    <property type="match status" value="1"/>
</dbReference>
<evidence type="ECO:0000259" key="1">
    <source>
        <dbReference type="PROSITE" id="PS51186"/>
    </source>
</evidence>